<dbReference type="EMBL" id="QTSX02006248">
    <property type="protein sequence ID" value="KAJ9055852.1"/>
    <property type="molecule type" value="Genomic_DNA"/>
</dbReference>
<evidence type="ECO:0000313" key="2">
    <source>
        <dbReference type="Proteomes" id="UP001165960"/>
    </source>
</evidence>
<protein>
    <submittedName>
        <fullName evidence="1">Uncharacterized protein</fullName>
    </submittedName>
</protein>
<gene>
    <name evidence="1" type="ORF">DSO57_1039009</name>
</gene>
<organism evidence="1 2">
    <name type="scientific">Entomophthora muscae</name>
    <dbReference type="NCBI Taxonomy" id="34485"/>
    <lineage>
        <taxon>Eukaryota</taxon>
        <taxon>Fungi</taxon>
        <taxon>Fungi incertae sedis</taxon>
        <taxon>Zoopagomycota</taxon>
        <taxon>Entomophthoromycotina</taxon>
        <taxon>Entomophthoromycetes</taxon>
        <taxon>Entomophthorales</taxon>
        <taxon>Entomophthoraceae</taxon>
        <taxon>Entomophthora</taxon>
    </lineage>
</organism>
<sequence length="629" mass="67212">MRIKSVSLVRRLEFQFRGNLHPNAIALGDVDHDQLSELVVGTLSGCLYIYKSITDLNNNSTPMGTSIPPWRTCSGLGTITSVVVGDIRNIGRNSIICINAEGGCYMFDYPFINYLNDGPSNAATPLLTPTFSNLPNAAAISLTSNEDGAASPNPPQPLGFSAQSSLIARANWATLVPTNTSVAMIGDIDGDGLNELVLGRTDRKIHAYQLSSHVALPTSSNRSSKTQAGRTRVGFDYQKLVWINTSEWQVAQPIASLSLASCSGTPLLVVGQDDGAYLCISSQGIIHPSTVPSSPSYGIATPAFAIPFEAGDRSVVVSVHNGLVLERVSSRSSEREQLAKILVSPSSRVVGFGEVPALQADITSPTGVVGWADGTTLLFNSLVLACTRFQFPHAPVAAFISGMFALSGSDVPCLFYVGFKGSIYGYSDPSALSCQATSQLVPFLSSDLEPYTQVIENISQLISAPPSKPPEKIKKRKKKKTHLQTPAKLPTLSEDERLALVYRYILYTALPLAARPHSLPSTTADAPPKVPLSELIGKISLNEDIPPIQPQTTTPKLPVPAISLARRASTLHTSLRHHPTQNSVASSPSTEPAVPVVTPSSASPSIYPSNSCVEDLERLKDYPLGFNNR</sequence>
<dbReference type="Proteomes" id="UP001165960">
    <property type="component" value="Unassembled WGS sequence"/>
</dbReference>
<accession>A0ACC2S0G9</accession>
<reference evidence="1" key="1">
    <citation type="submission" date="2022-04" db="EMBL/GenBank/DDBJ databases">
        <title>Genome of the entomopathogenic fungus Entomophthora muscae.</title>
        <authorList>
            <person name="Elya C."/>
            <person name="Lovett B.R."/>
            <person name="Lee E."/>
            <person name="Macias A.M."/>
            <person name="Hajek A.E."/>
            <person name="De Bivort B.L."/>
            <person name="Kasson M.T."/>
            <person name="De Fine Licht H.H."/>
            <person name="Stajich J.E."/>
        </authorList>
    </citation>
    <scope>NUCLEOTIDE SEQUENCE</scope>
    <source>
        <strain evidence="1">Berkeley</strain>
    </source>
</reference>
<comment type="caution">
    <text evidence="1">The sequence shown here is derived from an EMBL/GenBank/DDBJ whole genome shotgun (WGS) entry which is preliminary data.</text>
</comment>
<proteinExistence type="predicted"/>
<keyword evidence="2" id="KW-1185">Reference proteome</keyword>
<evidence type="ECO:0000313" key="1">
    <source>
        <dbReference type="EMBL" id="KAJ9055852.1"/>
    </source>
</evidence>
<name>A0ACC2S0G9_9FUNG</name>